<dbReference type="Ensembl" id="ENSOART00020053360.1">
    <property type="protein sequence ID" value="ENSOARP00020047378.1"/>
    <property type="gene ID" value="ENSOARG00020015189.2"/>
</dbReference>
<evidence type="ECO:0000313" key="1">
    <source>
        <dbReference type="Ensembl" id="ENSOARP00020047378.1"/>
    </source>
</evidence>
<organism evidence="1">
    <name type="scientific">Ovis aries</name>
    <name type="common">Sheep</name>
    <dbReference type="NCBI Taxonomy" id="9940"/>
    <lineage>
        <taxon>Eukaryota</taxon>
        <taxon>Metazoa</taxon>
        <taxon>Chordata</taxon>
        <taxon>Craniata</taxon>
        <taxon>Vertebrata</taxon>
        <taxon>Euteleostomi</taxon>
        <taxon>Mammalia</taxon>
        <taxon>Eutheria</taxon>
        <taxon>Laurasiatheria</taxon>
        <taxon>Artiodactyla</taxon>
        <taxon>Ruminantia</taxon>
        <taxon>Pecora</taxon>
        <taxon>Bovidae</taxon>
        <taxon>Caprinae</taxon>
        <taxon>Ovis</taxon>
    </lineage>
</organism>
<gene>
    <name evidence="1" type="primary">TMUB1</name>
</gene>
<protein>
    <submittedName>
        <fullName evidence="1">Uncharacterized protein</fullName>
    </submittedName>
</protein>
<reference evidence="1" key="2">
    <citation type="submission" date="2025-08" db="UniProtKB">
        <authorList>
            <consortium name="Ensembl"/>
        </authorList>
    </citation>
    <scope>IDENTIFICATION</scope>
</reference>
<sequence>MLRAAAAGKEGVPPGVCDLATSLPEVPEGPLWSWRSLAPGSVAGKAGAMALIEGVGDEVTILFSVLACLLVLALAWVSTHTAEGADPLPQPSGTPTPTQPSEAMAVMDSIRGEAPGAETPGLRHRGQVAPPEPGVGLAATPPPPDSPQEPLVLRLKFLNDSEQVARAWPHDTIGSLKRSLSPQDPVSRPGTARATHLPRAATRRRHPDPGQPSPPSQLCPPLPRVHTGGSPPPALPTGVRARPLRAGSRQPAAAPAPPAAASAMVLPDPVPALLSPDRHSGSGRLHPAPQPPGLCHVPPVVPPRALGHATGLSGPCSPRQGGSCCLPRPASPTCLFPLPWSPALRGRALRGAAEAPPCDLHGSGPPPGAAGPQRPLTVGYPKSDSCCSCLGPGQSGATPLGP</sequence>
<reference evidence="1" key="1">
    <citation type="submission" date="2020-11" db="EMBL/GenBank/DDBJ databases">
        <authorList>
            <person name="Davenport K.M."/>
            <person name="Bickhart D.M."/>
            <person name="Smith T.P.L."/>
            <person name="Murdoch B.M."/>
            <person name="Rosen B.D."/>
        </authorList>
    </citation>
    <scope>NUCLEOTIDE SEQUENCE [LARGE SCALE GENOMIC DNA]</scope>
    <source>
        <strain evidence="1">OAR_USU_Benz2616</strain>
    </source>
</reference>
<reference evidence="1" key="3">
    <citation type="submission" date="2025-09" db="UniProtKB">
        <authorList>
            <consortium name="Ensembl"/>
        </authorList>
    </citation>
    <scope>IDENTIFICATION</scope>
</reference>
<proteinExistence type="predicted"/>
<accession>A0AC11DLI4</accession>
<name>A0AC11DLI4_SHEEP</name>